<dbReference type="PANTHER" id="PTHR43152:SF1">
    <property type="entry name" value="UVRA PROTEIN"/>
    <property type="match status" value="1"/>
</dbReference>
<dbReference type="GO" id="GO:0006289">
    <property type="term" value="P:nucleotide-excision repair"/>
    <property type="evidence" value="ECO:0007669"/>
    <property type="project" value="InterPro"/>
</dbReference>
<dbReference type="InterPro" id="IPR027417">
    <property type="entry name" value="P-loop_NTPase"/>
</dbReference>
<dbReference type="Gene3D" id="3.30.1490.20">
    <property type="entry name" value="ATP-grasp fold, A domain"/>
    <property type="match status" value="1"/>
</dbReference>
<dbReference type="Pfam" id="PF17755">
    <property type="entry name" value="UvrA_DNA-bind"/>
    <property type="match status" value="1"/>
</dbReference>
<evidence type="ECO:0000256" key="14">
    <source>
        <dbReference type="ARBA" id="ARBA00038000"/>
    </source>
</evidence>
<evidence type="ECO:0000256" key="3">
    <source>
        <dbReference type="ARBA" id="ARBA00022723"/>
    </source>
</evidence>
<accession>D5EED2</accession>
<evidence type="ECO:0000313" key="18">
    <source>
        <dbReference type="EMBL" id="ADE56914.1"/>
    </source>
</evidence>
<keyword evidence="10" id="KW-0067">ATP-binding</keyword>
<keyword evidence="4" id="KW-0677">Repeat</keyword>
<dbReference type="AlphaFoldDB" id="D5EED2"/>
<evidence type="ECO:0000256" key="7">
    <source>
        <dbReference type="ARBA" id="ARBA00022769"/>
    </source>
</evidence>
<dbReference type="HOGENOM" id="CLU_001370_0_2_0"/>
<comment type="subcellular location">
    <subcellularLocation>
        <location evidence="1">Cytoplasm</location>
    </subcellularLocation>
</comment>
<dbReference type="InterPro" id="IPR013815">
    <property type="entry name" value="ATP_grasp_subdomain_1"/>
</dbReference>
<dbReference type="KEGG" id="aco:Amico_0781"/>
<evidence type="ECO:0000259" key="17">
    <source>
        <dbReference type="PROSITE" id="PS50893"/>
    </source>
</evidence>
<dbReference type="GO" id="GO:0016887">
    <property type="term" value="F:ATP hydrolysis activity"/>
    <property type="evidence" value="ECO:0007669"/>
    <property type="project" value="InterPro"/>
</dbReference>
<evidence type="ECO:0000256" key="8">
    <source>
        <dbReference type="ARBA" id="ARBA00022771"/>
    </source>
</evidence>
<keyword evidence="3" id="KW-0479">Metal-binding</keyword>
<comment type="similarity">
    <text evidence="14">Belongs to the ABC transporter superfamily. UvrA family.</text>
</comment>
<dbReference type="InterPro" id="IPR004602">
    <property type="entry name" value="UvrA"/>
</dbReference>
<dbReference type="PANTHER" id="PTHR43152">
    <property type="entry name" value="UVRABC SYSTEM PROTEIN A"/>
    <property type="match status" value="1"/>
</dbReference>
<dbReference type="NCBIfam" id="NF001503">
    <property type="entry name" value="PRK00349.1"/>
    <property type="match status" value="1"/>
</dbReference>
<keyword evidence="2" id="KW-0963">Cytoplasm</keyword>
<dbReference type="eggNOG" id="COG0178">
    <property type="taxonomic scope" value="Bacteria"/>
</dbReference>
<dbReference type="EMBL" id="CP001997">
    <property type="protein sequence ID" value="ADE56914.1"/>
    <property type="molecule type" value="Genomic_DNA"/>
</dbReference>
<evidence type="ECO:0000256" key="2">
    <source>
        <dbReference type="ARBA" id="ARBA00022490"/>
    </source>
</evidence>
<name>D5EED2_AMICL</name>
<keyword evidence="19" id="KW-1185">Reference proteome</keyword>
<gene>
    <name evidence="18" type="ordered locus">Amico_0781</name>
</gene>
<dbReference type="InterPro" id="IPR041102">
    <property type="entry name" value="UvrA_inter"/>
</dbReference>
<dbReference type="STRING" id="572547.Amico_0781"/>
<dbReference type="PROSITE" id="PS00211">
    <property type="entry name" value="ABC_TRANSPORTER_1"/>
    <property type="match status" value="2"/>
</dbReference>
<dbReference type="InterPro" id="IPR041552">
    <property type="entry name" value="UvrA_DNA-bd"/>
</dbReference>
<keyword evidence="11" id="KW-0267">Excision nuclease</keyword>
<reference evidence="18 19" key="1">
    <citation type="journal article" date="2010" name="Stand. Genomic Sci.">
        <title>Complete genome sequence of Aminobacterium colombiense type strain (ALA-1).</title>
        <authorList>
            <person name="Chertkov O."/>
            <person name="Sikorski J."/>
            <person name="Brambilla E."/>
            <person name="Lapidus A."/>
            <person name="Copeland A."/>
            <person name="Glavina Del Rio T."/>
            <person name="Nolan M."/>
            <person name="Lucas S."/>
            <person name="Tice H."/>
            <person name="Cheng J.F."/>
            <person name="Han C."/>
            <person name="Detter J.C."/>
            <person name="Bruce D."/>
            <person name="Tapia R."/>
            <person name="Goodwin L."/>
            <person name="Pitluck S."/>
            <person name="Liolios K."/>
            <person name="Ivanova N."/>
            <person name="Mavromatis K."/>
            <person name="Ovchinnikova G."/>
            <person name="Pati A."/>
            <person name="Chen A."/>
            <person name="Palaniappan K."/>
            <person name="Land M."/>
            <person name="Hauser L."/>
            <person name="Chang Y.J."/>
            <person name="Jeffries C.D."/>
            <person name="Spring S."/>
            <person name="Rohde M."/>
            <person name="Goker M."/>
            <person name="Bristow J."/>
            <person name="Eisen J.A."/>
            <person name="Markowitz V."/>
            <person name="Hugenholtz P."/>
            <person name="Kyrpides N.C."/>
            <person name="Klenk H.P."/>
        </authorList>
    </citation>
    <scope>NUCLEOTIDE SEQUENCE [LARGE SCALE GENOMIC DNA]</scope>
    <source>
        <strain evidence="19">DSM 12261 / ALA-1</strain>
    </source>
</reference>
<dbReference type="Gene3D" id="3.40.50.300">
    <property type="entry name" value="P-loop containing nucleotide triphosphate hydrolases"/>
    <property type="match status" value="2"/>
</dbReference>
<proteinExistence type="inferred from homology"/>
<dbReference type="GO" id="GO:0003677">
    <property type="term" value="F:DNA binding"/>
    <property type="evidence" value="ECO:0007669"/>
    <property type="project" value="UniProtKB-KW"/>
</dbReference>
<dbReference type="Proteomes" id="UP000002366">
    <property type="component" value="Chromosome"/>
</dbReference>
<evidence type="ECO:0000256" key="10">
    <source>
        <dbReference type="ARBA" id="ARBA00022840"/>
    </source>
</evidence>
<evidence type="ECO:0000256" key="16">
    <source>
        <dbReference type="ARBA" id="ARBA00042156"/>
    </source>
</evidence>
<dbReference type="InterPro" id="IPR017871">
    <property type="entry name" value="ABC_transporter-like_CS"/>
</dbReference>
<dbReference type="GO" id="GO:0004518">
    <property type="term" value="F:nuclease activity"/>
    <property type="evidence" value="ECO:0007669"/>
    <property type="project" value="UniProtKB-KW"/>
</dbReference>
<evidence type="ECO:0000256" key="11">
    <source>
        <dbReference type="ARBA" id="ARBA00022881"/>
    </source>
</evidence>
<dbReference type="Gene3D" id="1.10.8.280">
    <property type="entry name" value="ABC transporter ATPase domain-like"/>
    <property type="match status" value="1"/>
</dbReference>
<dbReference type="PROSITE" id="PS50893">
    <property type="entry name" value="ABC_TRANSPORTER_2"/>
    <property type="match status" value="1"/>
</dbReference>
<evidence type="ECO:0000256" key="13">
    <source>
        <dbReference type="ARBA" id="ARBA00023204"/>
    </source>
</evidence>
<evidence type="ECO:0000256" key="12">
    <source>
        <dbReference type="ARBA" id="ARBA00023125"/>
    </source>
</evidence>
<keyword evidence="13" id="KW-0234">DNA repair</keyword>
<dbReference type="GO" id="GO:0008270">
    <property type="term" value="F:zinc ion binding"/>
    <property type="evidence" value="ECO:0007669"/>
    <property type="project" value="UniProtKB-KW"/>
</dbReference>
<dbReference type="GO" id="GO:0005737">
    <property type="term" value="C:cytoplasm"/>
    <property type="evidence" value="ECO:0007669"/>
    <property type="project" value="UniProtKB-SubCell"/>
</dbReference>
<keyword evidence="9" id="KW-0862">Zinc</keyword>
<dbReference type="Pfam" id="PF17760">
    <property type="entry name" value="UvrA_inter"/>
    <property type="match status" value="1"/>
</dbReference>
<dbReference type="SUPFAM" id="SSF52540">
    <property type="entry name" value="P-loop containing nucleoside triphosphate hydrolases"/>
    <property type="match status" value="2"/>
</dbReference>
<evidence type="ECO:0000256" key="5">
    <source>
        <dbReference type="ARBA" id="ARBA00022741"/>
    </source>
</evidence>
<keyword evidence="7" id="KW-0228">DNA excision</keyword>
<evidence type="ECO:0000256" key="6">
    <source>
        <dbReference type="ARBA" id="ARBA00022763"/>
    </source>
</evidence>
<sequence>MVITGPSGSGKSSLAFDTLYAEGQRRYVESLSAYARQFLGIQKKPDVDDISGLSPAISIEQKGTSHNPRSTVGTVTEIYDYLRLLYGRLGVPYCPSCGKAVIRYSLDEIVDVIFRNYPDQRLEILSPQVRGKKGEFKNLFAQNREKGFMRVRVDGTIYWLEEEIALDKNKRHTIEVVIDRLKVLDDRKGRISEAVEAALSLSGGYVLLVTEGGKEQLLTENYACPDCGISLPEIEPRLFSFNNPYGACPDCSGLGSHEHFSEEHAIDPVRSVEEGALLPWKKKHYMLRKLYTFSQSKEWDLTQPYGTLPKNVQNFILYGSDERLPMFFSDRGERHQYMGRYEGLLPWLEGRWNETESENVLEELAGYRVEDICQTCHGYRLRPEALMVQLNHHTIDELVEMPVDRLLPVLKEMEFTENEQKIMGQVMIELEKRLSFLVDVGVGYLSLMRRADTLSGGESQRIRLATQIGSKLSGVLYVLDEPTIGLHSRDTDRLLRTLRSIRDLGNTVVVVEHDRETMLAADAIVEMGPGAGEQGGEIVNAGTAEEVLNTNALTGPYLRGEVSGCIRRRDVRNTSHWLTLRKVAHHNLKEIDVAIPSRVFSCISGVSGSGKSSLLYDVLYKGMKRILDKDFRERAGKHLSIDGAEQFRNVVLVDQSPIGRTPRSNPATYTGLFTLIRELFAELPESKIRGYAPGRFSFNVRGGRCEACSGAGSVKVSMLFLPDVYVDCEVCGGTRYNRETLEVRYKGRNIADVLNMTVDDAFEFFKEIPRIASKLALIQEAGLGYIRLGQSALTLSGGEAQRVKLAKELSKRFTGPTLYLLDEPTTGLFYTDVKKLLHILHRIVDQGNTVVTIEHNLDVLLSSDYIIDLGPEGGMEGGSIVTQGTPEEIIKSRQGYTSAYLQEYARQLEREDHYERKTAS</sequence>
<dbReference type="GO" id="GO:0009380">
    <property type="term" value="C:excinuclease repair complex"/>
    <property type="evidence" value="ECO:0007669"/>
    <property type="project" value="InterPro"/>
</dbReference>
<organism evidence="18 19">
    <name type="scientific">Aminobacterium colombiense (strain DSM 12261 / ALA-1)</name>
    <dbReference type="NCBI Taxonomy" id="572547"/>
    <lineage>
        <taxon>Bacteria</taxon>
        <taxon>Thermotogati</taxon>
        <taxon>Synergistota</taxon>
        <taxon>Synergistia</taxon>
        <taxon>Synergistales</taxon>
        <taxon>Aminobacteriaceae</taxon>
        <taxon>Aminobacterium</taxon>
    </lineage>
</organism>
<evidence type="ECO:0000313" key="19">
    <source>
        <dbReference type="Proteomes" id="UP000002366"/>
    </source>
</evidence>
<dbReference type="GO" id="GO:0005524">
    <property type="term" value="F:ATP binding"/>
    <property type="evidence" value="ECO:0007669"/>
    <property type="project" value="UniProtKB-KW"/>
</dbReference>
<evidence type="ECO:0000256" key="1">
    <source>
        <dbReference type="ARBA" id="ARBA00004496"/>
    </source>
</evidence>
<evidence type="ECO:0000256" key="15">
    <source>
        <dbReference type="ARBA" id="ARBA00039316"/>
    </source>
</evidence>
<dbReference type="InterPro" id="IPR003439">
    <property type="entry name" value="ABC_transporter-like_ATP-bd"/>
</dbReference>
<evidence type="ECO:0000256" key="4">
    <source>
        <dbReference type="ARBA" id="ARBA00022737"/>
    </source>
</evidence>
<keyword evidence="6" id="KW-0227">DNA damage</keyword>
<dbReference type="NCBIfam" id="TIGR00630">
    <property type="entry name" value="uvra"/>
    <property type="match status" value="1"/>
</dbReference>
<protein>
    <recommendedName>
        <fullName evidence="15">UvrABC system protein A</fullName>
    </recommendedName>
    <alternativeName>
        <fullName evidence="16">Excinuclease ABC subunit A</fullName>
    </alternativeName>
</protein>
<evidence type="ECO:0000256" key="9">
    <source>
        <dbReference type="ARBA" id="ARBA00022833"/>
    </source>
</evidence>
<feature type="domain" description="ABC transporter" evidence="17">
    <location>
        <begin position="566"/>
        <end position="902"/>
    </location>
</feature>
<dbReference type="FunFam" id="1.20.1580.10:FF:000002">
    <property type="entry name" value="UvrABC system protein A"/>
    <property type="match status" value="1"/>
</dbReference>
<keyword evidence="5" id="KW-0547">Nucleotide-binding</keyword>
<dbReference type="Gene3D" id="1.20.1580.10">
    <property type="entry name" value="ABC transporter ATPase like domain"/>
    <property type="match status" value="2"/>
</dbReference>
<keyword evidence="8" id="KW-0863">Zinc-finger</keyword>
<keyword evidence="12" id="KW-0238">DNA-binding</keyword>